<dbReference type="EMBL" id="ML979134">
    <property type="protein sequence ID" value="KAF1917907.1"/>
    <property type="molecule type" value="Genomic_DNA"/>
</dbReference>
<sequence>MDISLQDNPAFQRYSEATTAELFYDLFFVGNLTTFTTALEINDSESLTAYIGFFALLWLTWYQVSLYDVRFSADSIFERIAKAVHFGVMVGFAVIGPQWNPGQAVDDYKIYKTFGLMLMVSRLTLFFQYGVTLLYTKRYKTTILPLSLIIASTALAAILYGALTPTFPEKSLADDGHELPKKSKVYIAWYVIAICETMFTVTVSCYWRIISFKGTHMVQRMSLLTLIILGEGIIVVCKSISRIVKNEYLWSVPVVAQIIAAILIIYFLYMLYFDRMHDEHFGSIRQQIWSFAHFPLHIVLVLVLQGVSLLILWRQAVDMFDSLFNGWEPALRWLIDDLGNFDPDSPFGHELERVNGNYTVGTAFANYFNATCYEHVYNYIPKGVDASKEVKAVANAWKEIQIGLDYYVDDRTNDTAFEQMYTGVNAMASATYKTLFDTLSVTVAERGTGNEGGVPNLEETHVQYYKIFDLIVTYTFVAGGLTLVLTASLGYLSLPMDRRRKSTIVRLAVTATAGVGLSLVSLIRFDQSHMYAYLGSAWMIPTICLMLFFCMVVDHIGVPWKKIPWWRRRTK</sequence>
<feature type="transmembrane region" description="Helical" evidence="1">
    <location>
        <begin position="221"/>
        <end position="244"/>
    </location>
</feature>
<evidence type="ECO:0000313" key="2">
    <source>
        <dbReference type="EMBL" id="KAF1917907.1"/>
    </source>
</evidence>
<feature type="transmembrane region" description="Helical" evidence="1">
    <location>
        <begin position="116"/>
        <end position="136"/>
    </location>
</feature>
<feature type="transmembrane region" description="Helical" evidence="1">
    <location>
        <begin position="531"/>
        <end position="553"/>
    </location>
</feature>
<proteinExistence type="predicted"/>
<dbReference type="PANTHER" id="PTHR42101">
    <property type="entry name" value="CHROMOSOME 16, WHOLE GENOME SHOTGUN SEQUENCE"/>
    <property type="match status" value="1"/>
</dbReference>
<evidence type="ECO:0000313" key="3">
    <source>
        <dbReference type="Proteomes" id="UP000800096"/>
    </source>
</evidence>
<keyword evidence="1" id="KW-0472">Membrane</keyword>
<feature type="transmembrane region" description="Helical" evidence="1">
    <location>
        <begin position="47"/>
        <end position="64"/>
    </location>
</feature>
<protein>
    <recommendedName>
        <fullName evidence="4">Bacterial low temperature requirement A protein-domain-containing protein</fullName>
    </recommendedName>
</protein>
<keyword evidence="3" id="KW-1185">Reference proteome</keyword>
<feature type="transmembrane region" description="Helical" evidence="1">
    <location>
        <begin position="250"/>
        <end position="273"/>
    </location>
</feature>
<dbReference type="AlphaFoldDB" id="A0A6A5QVM0"/>
<feature type="transmembrane region" description="Helical" evidence="1">
    <location>
        <begin position="143"/>
        <end position="167"/>
    </location>
</feature>
<gene>
    <name evidence="2" type="ORF">BDU57DRAFT_446293</name>
</gene>
<evidence type="ECO:0008006" key="4">
    <source>
        <dbReference type="Google" id="ProtNLM"/>
    </source>
</evidence>
<dbReference type="OrthoDB" id="3177213at2759"/>
<keyword evidence="1" id="KW-1133">Transmembrane helix</keyword>
<name>A0A6A5QVM0_AMPQU</name>
<feature type="transmembrane region" description="Helical" evidence="1">
    <location>
        <begin position="187"/>
        <end position="209"/>
    </location>
</feature>
<reference evidence="2" key="1">
    <citation type="journal article" date="2020" name="Stud. Mycol.">
        <title>101 Dothideomycetes genomes: a test case for predicting lifestyles and emergence of pathogens.</title>
        <authorList>
            <person name="Haridas S."/>
            <person name="Albert R."/>
            <person name="Binder M."/>
            <person name="Bloem J."/>
            <person name="Labutti K."/>
            <person name="Salamov A."/>
            <person name="Andreopoulos B."/>
            <person name="Baker S."/>
            <person name="Barry K."/>
            <person name="Bills G."/>
            <person name="Bluhm B."/>
            <person name="Cannon C."/>
            <person name="Castanera R."/>
            <person name="Culley D."/>
            <person name="Daum C."/>
            <person name="Ezra D."/>
            <person name="Gonzalez J."/>
            <person name="Henrissat B."/>
            <person name="Kuo A."/>
            <person name="Liang C."/>
            <person name="Lipzen A."/>
            <person name="Lutzoni F."/>
            <person name="Magnuson J."/>
            <person name="Mondo S."/>
            <person name="Nolan M."/>
            <person name="Ohm R."/>
            <person name="Pangilinan J."/>
            <person name="Park H.-J."/>
            <person name="Ramirez L."/>
            <person name="Alfaro M."/>
            <person name="Sun H."/>
            <person name="Tritt A."/>
            <person name="Yoshinaga Y."/>
            <person name="Zwiers L.-H."/>
            <person name="Turgeon B."/>
            <person name="Goodwin S."/>
            <person name="Spatafora J."/>
            <person name="Crous P."/>
            <person name="Grigoriev I."/>
        </authorList>
    </citation>
    <scope>NUCLEOTIDE SEQUENCE</scope>
    <source>
        <strain evidence="2">HMLAC05119</strain>
    </source>
</reference>
<evidence type="ECO:0000256" key="1">
    <source>
        <dbReference type="SAM" id="Phobius"/>
    </source>
</evidence>
<dbReference type="PANTHER" id="PTHR42101:SF1">
    <property type="entry name" value="LOW TEMPERATURE REQUIREMENT A"/>
    <property type="match status" value="1"/>
</dbReference>
<feature type="transmembrane region" description="Helical" evidence="1">
    <location>
        <begin position="504"/>
        <end position="525"/>
    </location>
</feature>
<dbReference type="Proteomes" id="UP000800096">
    <property type="component" value="Unassembled WGS sequence"/>
</dbReference>
<dbReference type="InterPro" id="IPR010640">
    <property type="entry name" value="Low_temperature_requirement_A"/>
</dbReference>
<feature type="transmembrane region" description="Helical" evidence="1">
    <location>
        <begin position="76"/>
        <end position="96"/>
    </location>
</feature>
<organism evidence="2 3">
    <name type="scientific">Ampelomyces quisqualis</name>
    <name type="common">Powdery mildew agent</name>
    <dbReference type="NCBI Taxonomy" id="50730"/>
    <lineage>
        <taxon>Eukaryota</taxon>
        <taxon>Fungi</taxon>
        <taxon>Dikarya</taxon>
        <taxon>Ascomycota</taxon>
        <taxon>Pezizomycotina</taxon>
        <taxon>Dothideomycetes</taxon>
        <taxon>Pleosporomycetidae</taxon>
        <taxon>Pleosporales</taxon>
        <taxon>Pleosporineae</taxon>
        <taxon>Phaeosphaeriaceae</taxon>
        <taxon>Ampelomyces</taxon>
    </lineage>
</organism>
<dbReference type="Pfam" id="PF06772">
    <property type="entry name" value="LtrA"/>
    <property type="match status" value="1"/>
</dbReference>
<accession>A0A6A5QVM0</accession>
<feature type="transmembrane region" description="Helical" evidence="1">
    <location>
        <begin position="471"/>
        <end position="492"/>
    </location>
</feature>
<feature type="transmembrane region" description="Helical" evidence="1">
    <location>
        <begin position="22"/>
        <end position="41"/>
    </location>
</feature>
<feature type="transmembrane region" description="Helical" evidence="1">
    <location>
        <begin position="294"/>
        <end position="313"/>
    </location>
</feature>
<keyword evidence="1" id="KW-0812">Transmembrane</keyword>